<keyword evidence="10" id="KW-1185">Reference proteome</keyword>
<dbReference type="PROSITE" id="PS51352">
    <property type="entry name" value="THIOREDOXIN_2"/>
    <property type="match status" value="1"/>
</dbReference>
<protein>
    <recommendedName>
        <fullName evidence="5">Thioredoxin</fullName>
    </recommendedName>
</protein>
<feature type="site" description="Contributes to redox potential value" evidence="6">
    <location>
        <position position="37"/>
    </location>
</feature>
<evidence type="ECO:0000256" key="4">
    <source>
        <dbReference type="ARBA" id="ARBA00023284"/>
    </source>
</evidence>
<dbReference type="AlphaFoldDB" id="A0A2G5BE24"/>
<dbReference type="SUPFAM" id="SSF52833">
    <property type="entry name" value="Thioredoxin-like"/>
    <property type="match status" value="1"/>
</dbReference>
<feature type="site" description="Contributes to redox potential value" evidence="6">
    <location>
        <position position="38"/>
    </location>
</feature>
<dbReference type="NCBIfam" id="TIGR01068">
    <property type="entry name" value="thioredoxin"/>
    <property type="match status" value="1"/>
</dbReference>
<comment type="similarity">
    <text evidence="5">Belongs to the thioredoxin family.</text>
</comment>
<dbReference type="InterPro" id="IPR013766">
    <property type="entry name" value="Thioredoxin_domain"/>
</dbReference>
<evidence type="ECO:0000313" key="9">
    <source>
        <dbReference type="EMBL" id="PIA17242.1"/>
    </source>
</evidence>
<proteinExistence type="inferred from homology"/>
<dbReference type="Pfam" id="PF00085">
    <property type="entry name" value="Thioredoxin"/>
    <property type="match status" value="1"/>
</dbReference>
<dbReference type="CDD" id="cd02947">
    <property type="entry name" value="TRX_family"/>
    <property type="match status" value="1"/>
</dbReference>
<evidence type="ECO:0000256" key="2">
    <source>
        <dbReference type="ARBA" id="ARBA00022982"/>
    </source>
</evidence>
<gene>
    <name evidence="9" type="ORF">COEREDRAFT_41209</name>
</gene>
<feature type="disulfide bond" description="Redox-active" evidence="7">
    <location>
        <begin position="36"/>
        <end position="39"/>
    </location>
</feature>
<dbReference type="PIRSF" id="PIRSF000077">
    <property type="entry name" value="Thioredoxin"/>
    <property type="match status" value="1"/>
</dbReference>
<keyword evidence="4 7" id="KW-0676">Redox-active center</keyword>
<keyword evidence="3 7" id="KW-1015">Disulfide bond</keyword>
<evidence type="ECO:0000256" key="1">
    <source>
        <dbReference type="ARBA" id="ARBA00022448"/>
    </source>
</evidence>
<sequence length="114" mass="12227">MSSDEQGAVEATEETFTKQVLESSKPVVVDFYANWCKPCQMLAPVIDAAVRKDGRVGLAKVNVDTQQNLASDYNITSLPTVVGFYGGQPVAAFVGMRAPTAVAQFVKEVAEKAK</sequence>
<organism evidence="9 10">
    <name type="scientific">Coemansia reversa (strain ATCC 12441 / NRRL 1564)</name>
    <dbReference type="NCBI Taxonomy" id="763665"/>
    <lineage>
        <taxon>Eukaryota</taxon>
        <taxon>Fungi</taxon>
        <taxon>Fungi incertae sedis</taxon>
        <taxon>Zoopagomycota</taxon>
        <taxon>Kickxellomycotina</taxon>
        <taxon>Kickxellomycetes</taxon>
        <taxon>Kickxellales</taxon>
        <taxon>Kickxellaceae</taxon>
        <taxon>Coemansia</taxon>
    </lineage>
</organism>
<dbReference type="STRING" id="763665.A0A2G5BE24"/>
<dbReference type="EMBL" id="KZ303495">
    <property type="protein sequence ID" value="PIA17242.1"/>
    <property type="molecule type" value="Genomic_DNA"/>
</dbReference>
<dbReference type="PANTHER" id="PTHR45663:SF11">
    <property type="entry name" value="GEO12009P1"/>
    <property type="match status" value="1"/>
</dbReference>
<evidence type="ECO:0000256" key="3">
    <source>
        <dbReference type="ARBA" id="ARBA00023157"/>
    </source>
</evidence>
<feature type="domain" description="Thioredoxin" evidence="8">
    <location>
        <begin position="1"/>
        <end position="111"/>
    </location>
</feature>
<evidence type="ECO:0000256" key="5">
    <source>
        <dbReference type="PIRNR" id="PIRNR000077"/>
    </source>
</evidence>
<feature type="site" description="Deprotonates C-terminal active site Cys" evidence="6">
    <location>
        <position position="30"/>
    </location>
</feature>
<name>A0A2G5BE24_COERN</name>
<dbReference type="GO" id="GO:0005737">
    <property type="term" value="C:cytoplasm"/>
    <property type="evidence" value="ECO:0007669"/>
    <property type="project" value="TreeGrafter"/>
</dbReference>
<feature type="active site" description="Nucleophile" evidence="6">
    <location>
        <position position="39"/>
    </location>
</feature>
<evidence type="ECO:0000259" key="8">
    <source>
        <dbReference type="PROSITE" id="PS51352"/>
    </source>
</evidence>
<reference evidence="9 10" key="1">
    <citation type="journal article" date="2015" name="Genome Biol. Evol.">
        <title>Phylogenomic analyses indicate that early fungi evolved digesting cell walls of algal ancestors of land plants.</title>
        <authorList>
            <person name="Chang Y."/>
            <person name="Wang S."/>
            <person name="Sekimoto S."/>
            <person name="Aerts A.L."/>
            <person name="Choi C."/>
            <person name="Clum A."/>
            <person name="LaButti K.M."/>
            <person name="Lindquist E.A."/>
            <person name="Yee Ngan C."/>
            <person name="Ohm R.A."/>
            <person name="Salamov A.A."/>
            <person name="Grigoriev I.V."/>
            <person name="Spatafora J.W."/>
            <person name="Berbee M.L."/>
        </authorList>
    </citation>
    <scope>NUCLEOTIDE SEQUENCE [LARGE SCALE GENOMIC DNA]</scope>
    <source>
        <strain evidence="9 10">NRRL 1564</strain>
    </source>
</reference>
<keyword evidence="1" id="KW-0813">Transport</keyword>
<dbReference type="OrthoDB" id="2121326at2759"/>
<dbReference type="Proteomes" id="UP000242474">
    <property type="component" value="Unassembled WGS sequence"/>
</dbReference>
<dbReference type="InterPro" id="IPR036249">
    <property type="entry name" value="Thioredoxin-like_sf"/>
</dbReference>
<evidence type="ECO:0000256" key="6">
    <source>
        <dbReference type="PIRSR" id="PIRSR000077-1"/>
    </source>
</evidence>
<keyword evidence="2" id="KW-0249">Electron transport</keyword>
<accession>A0A2G5BE24</accession>
<evidence type="ECO:0000313" key="10">
    <source>
        <dbReference type="Proteomes" id="UP000242474"/>
    </source>
</evidence>
<dbReference type="GO" id="GO:0015035">
    <property type="term" value="F:protein-disulfide reductase activity"/>
    <property type="evidence" value="ECO:0007669"/>
    <property type="project" value="InterPro"/>
</dbReference>
<dbReference type="PRINTS" id="PR00421">
    <property type="entry name" value="THIOREDOXIN"/>
</dbReference>
<dbReference type="Gene3D" id="3.40.30.10">
    <property type="entry name" value="Glutaredoxin"/>
    <property type="match status" value="1"/>
</dbReference>
<dbReference type="FunFam" id="3.40.30.10:FF:000001">
    <property type="entry name" value="Thioredoxin"/>
    <property type="match status" value="1"/>
</dbReference>
<evidence type="ECO:0000256" key="7">
    <source>
        <dbReference type="PIRSR" id="PIRSR000077-4"/>
    </source>
</evidence>
<dbReference type="PANTHER" id="PTHR45663">
    <property type="entry name" value="GEO12009P1"/>
    <property type="match status" value="1"/>
</dbReference>
<dbReference type="InterPro" id="IPR005746">
    <property type="entry name" value="Thioredoxin"/>
</dbReference>
<feature type="active site" description="Nucleophile" evidence="6">
    <location>
        <position position="36"/>
    </location>
</feature>